<accession>A0ABZ1VHU9</accession>
<proteinExistence type="predicted"/>
<dbReference type="GeneID" id="96638946"/>
<gene>
    <name evidence="1" type="ORF">OG727_09130</name>
</gene>
<dbReference type="Proteomes" id="UP001432292">
    <property type="component" value="Chromosome"/>
</dbReference>
<reference evidence="1" key="1">
    <citation type="submission" date="2022-10" db="EMBL/GenBank/DDBJ databases">
        <title>The complete genomes of actinobacterial strains from the NBC collection.</title>
        <authorList>
            <person name="Joergensen T.S."/>
            <person name="Alvarez Arevalo M."/>
            <person name="Sterndorff E.B."/>
            <person name="Faurdal D."/>
            <person name="Vuksanovic O."/>
            <person name="Mourched A.-S."/>
            <person name="Charusanti P."/>
            <person name="Shaw S."/>
            <person name="Blin K."/>
            <person name="Weber T."/>
        </authorList>
    </citation>
    <scope>NUCLEOTIDE SEQUENCE</scope>
    <source>
        <strain evidence="1">NBC_01256</strain>
    </source>
</reference>
<sequence length="52" mass="5461">MSFWKNATVVAAGAFAANDRANDIMVRWASGAVSLYPGVDAAGTHTEIQLAH</sequence>
<name>A0ABZ1VHU9_9ACTN</name>
<keyword evidence="2" id="KW-1185">Reference proteome</keyword>
<evidence type="ECO:0000313" key="1">
    <source>
        <dbReference type="EMBL" id="WUS22428.1"/>
    </source>
</evidence>
<protein>
    <submittedName>
        <fullName evidence="1">Uncharacterized protein</fullName>
    </submittedName>
</protein>
<evidence type="ECO:0000313" key="2">
    <source>
        <dbReference type="Proteomes" id="UP001432292"/>
    </source>
</evidence>
<organism evidence="1 2">
    <name type="scientific">Streptomyces caniferus</name>
    <dbReference type="NCBI Taxonomy" id="285557"/>
    <lineage>
        <taxon>Bacteria</taxon>
        <taxon>Bacillati</taxon>
        <taxon>Actinomycetota</taxon>
        <taxon>Actinomycetes</taxon>
        <taxon>Kitasatosporales</taxon>
        <taxon>Streptomycetaceae</taxon>
        <taxon>Streptomyces</taxon>
    </lineage>
</organism>
<dbReference type="RefSeq" id="WP_328731323.1">
    <property type="nucleotide sequence ID" value="NZ_CP108029.1"/>
</dbReference>
<dbReference type="EMBL" id="CP108473">
    <property type="protein sequence ID" value="WUS22428.1"/>
    <property type="molecule type" value="Genomic_DNA"/>
</dbReference>